<sequence>MYKVYQYQMVLMHAIFIIVGGWAYFTWLKEVTLFNYNAKSFGIEKKYSVWPVYIPDQIIYLLSLGFILRAIREELRWMMNILLLINILEIGSILYRLIVWCPDDLFNSNEFGRCKFENRIKYITDYTTIFIVGIFCLLLTISHFLTLLICYKNFGNNFGFYLRYVEIPPEYNYIDDIPRRRKGVIGRV</sequence>
<dbReference type="EMBL" id="CAJVPP010001502">
    <property type="protein sequence ID" value="CAG8559310.1"/>
    <property type="molecule type" value="Genomic_DNA"/>
</dbReference>
<evidence type="ECO:0000256" key="1">
    <source>
        <dbReference type="SAM" id="Phobius"/>
    </source>
</evidence>
<keyword evidence="1" id="KW-0812">Transmembrane</keyword>
<organism evidence="2 3">
    <name type="scientific">Funneliformis mosseae</name>
    <name type="common">Endomycorrhizal fungus</name>
    <name type="synonym">Glomus mosseae</name>
    <dbReference type="NCBI Taxonomy" id="27381"/>
    <lineage>
        <taxon>Eukaryota</taxon>
        <taxon>Fungi</taxon>
        <taxon>Fungi incertae sedis</taxon>
        <taxon>Mucoromycota</taxon>
        <taxon>Glomeromycotina</taxon>
        <taxon>Glomeromycetes</taxon>
        <taxon>Glomerales</taxon>
        <taxon>Glomeraceae</taxon>
        <taxon>Funneliformis</taxon>
    </lineage>
</organism>
<keyword evidence="3" id="KW-1185">Reference proteome</keyword>
<name>A0A9N9FSP4_FUNMO</name>
<keyword evidence="1" id="KW-1133">Transmembrane helix</keyword>
<dbReference type="AlphaFoldDB" id="A0A9N9FSP4"/>
<accession>A0A9N9FSP4</accession>
<dbReference type="Proteomes" id="UP000789375">
    <property type="component" value="Unassembled WGS sequence"/>
</dbReference>
<keyword evidence="1" id="KW-0472">Membrane</keyword>
<feature type="transmembrane region" description="Helical" evidence="1">
    <location>
        <begin position="47"/>
        <end position="68"/>
    </location>
</feature>
<evidence type="ECO:0000313" key="2">
    <source>
        <dbReference type="EMBL" id="CAG8559310.1"/>
    </source>
</evidence>
<feature type="transmembrane region" description="Helical" evidence="1">
    <location>
        <begin position="7"/>
        <end position="27"/>
    </location>
</feature>
<feature type="transmembrane region" description="Helical" evidence="1">
    <location>
        <begin position="80"/>
        <end position="98"/>
    </location>
</feature>
<gene>
    <name evidence="2" type="ORF">FMOSSE_LOCUS6875</name>
</gene>
<protein>
    <submittedName>
        <fullName evidence="2">13275_t:CDS:1</fullName>
    </submittedName>
</protein>
<reference evidence="2" key="1">
    <citation type="submission" date="2021-06" db="EMBL/GenBank/DDBJ databases">
        <authorList>
            <person name="Kallberg Y."/>
            <person name="Tangrot J."/>
            <person name="Rosling A."/>
        </authorList>
    </citation>
    <scope>NUCLEOTIDE SEQUENCE</scope>
    <source>
        <strain evidence="2">87-6 pot B 2015</strain>
    </source>
</reference>
<evidence type="ECO:0000313" key="3">
    <source>
        <dbReference type="Proteomes" id="UP000789375"/>
    </source>
</evidence>
<comment type="caution">
    <text evidence="2">The sequence shown here is derived from an EMBL/GenBank/DDBJ whole genome shotgun (WGS) entry which is preliminary data.</text>
</comment>
<feature type="transmembrane region" description="Helical" evidence="1">
    <location>
        <begin position="129"/>
        <end position="151"/>
    </location>
</feature>
<proteinExistence type="predicted"/>